<comment type="function">
    <text evidence="11">Involved in maceration and soft-rotting of plant tissue.</text>
</comment>
<evidence type="ECO:0000256" key="8">
    <source>
        <dbReference type="ARBA" id="ARBA00023085"/>
    </source>
</evidence>
<proteinExistence type="inferred from homology"/>
<keyword evidence="5 11" id="KW-0964">Secreted</keyword>
<dbReference type="Proteomes" id="UP000443090">
    <property type="component" value="Unassembled WGS sequence"/>
</dbReference>
<dbReference type="PROSITE" id="PS00503">
    <property type="entry name" value="PECTINESTERASE_2"/>
    <property type="match status" value="1"/>
</dbReference>
<dbReference type="InterPro" id="IPR012334">
    <property type="entry name" value="Pectin_lyas_fold"/>
</dbReference>
<evidence type="ECO:0000256" key="4">
    <source>
        <dbReference type="ARBA" id="ARBA00013229"/>
    </source>
</evidence>
<dbReference type="InterPro" id="IPR000070">
    <property type="entry name" value="Pectinesterase_cat"/>
</dbReference>
<dbReference type="FunFam" id="2.160.20.10:FF:000014">
    <property type="entry name" value="Pectinesterase"/>
    <property type="match status" value="1"/>
</dbReference>
<comment type="pathway">
    <text evidence="2 11">Glycan metabolism; pectin degradation; 2-dehydro-3-deoxy-D-gluconate from pectin: step 1/5.</text>
</comment>
<dbReference type="GO" id="GO:0030599">
    <property type="term" value="F:pectinesterase activity"/>
    <property type="evidence" value="ECO:0007669"/>
    <property type="project" value="UniProtKB-UniRule"/>
</dbReference>
<keyword evidence="11" id="KW-0961">Cell wall biogenesis/degradation</keyword>
<dbReference type="PANTHER" id="PTHR31321">
    <property type="entry name" value="ACYL-COA THIOESTER HYDROLASE YBHC-RELATED"/>
    <property type="match status" value="1"/>
</dbReference>
<keyword evidence="8 11" id="KW-0063">Aspartyl esterase</keyword>
<keyword evidence="14" id="KW-1185">Reference proteome</keyword>
<sequence length="358" mass="39207">MYISLILLLSLRYASAALQDERAQPLLDLSSLSVYSENTWDRISPPKDAIIVDGSANPGNFTTVQSGVNALSLNTTIPQVLFIYPGTYVEQVYIPLLRSNLTVQGWTTDARSYENNTATITFNLSKLSVSSNDLTATVRQWNTNTKFYNLNIANTFGHVDVNGQNLAISAHTGNQGYYGVQFWGYQDTILANTGNQLYAKSLIVGAIDFIFGQTATAWFENVDIRTIAPGYITASGRSTASNPSWYVISHSTVDGINDTIPAASSALGRPWSSFARVVFQDTFLGDVIAPAGWSVWSSGVDGNTQNVTFGEYANYGPGSEKEEGPRANFSRQLDAPISREVVLGDGYEDEWWVDMSYL</sequence>
<comment type="similarity">
    <text evidence="3">Belongs to the pectinesterase family.</text>
</comment>
<feature type="signal peptide" evidence="11">
    <location>
        <begin position="1"/>
        <end position="16"/>
    </location>
</feature>
<dbReference type="GO" id="GO:0042545">
    <property type="term" value="P:cell wall modification"/>
    <property type="evidence" value="ECO:0007669"/>
    <property type="project" value="UniProtKB-UniRule"/>
</dbReference>
<organism evidence="13 14">
    <name type="scientific">Lachnellula occidentalis</name>
    <dbReference type="NCBI Taxonomy" id="215460"/>
    <lineage>
        <taxon>Eukaryota</taxon>
        <taxon>Fungi</taxon>
        <taxon>Dikarya</taxon>
        <taxon>Ascomycota</taxon>
        <taxon>Pezizomycotina</taxon>
        <taxon>Leotiomycetes</taxon>
        <taxon>Helotiales</taxon>
        <taxon>Lachnaceae</taxon>
        <taxon>Lachnellula</taxon>
    </lineage>
</organism>
<evidence type="ECO:0000256" key="6">
    <source>
        <dbReference type="ARBA" id="ARBA00022729"/>
    </source>
</evidence>
<evidence type="ECO:0000256" key="7">
    <source>
        <dbReference type="ARBA" id="ARBA00022801"/>
    </source>
</evidence>
<dbReference type="EC" id="3.1.1.11" evidence="4 11"/>
<evidence type="ECO:0000256" key="5">
    <source>
        <dbReference type="ARBA" id="ARBA00022525"/>
    </source>
</evidence>
<feature type="active site" evidence="10">
    <location>
        <position position="208"/>
    </location>
</feature>
<protein>
    <recommendedName>
        <fullName evidence="4 11">Pectinesterase</fullName>
        <ecNumber evidence="4 11">3.1.1.11</ecNumber>
    </recommendedName>
</protein>
<comment type="catalytic activity">
    <reaction evidence="9 11">
        <text>[(1-&gt;4)-alpha-D-galacturonosyl methyl ester](n) + n H2O = [(1-&gt;4)-alpha-D-galacturonosyl](n) + n methanol + n H(+)</text>
        <dbReference type="Rhea" id="RHEA:22380"/>
        <dbReference type="Rhea" id="RHEA-COMP:14570"/>
        <dbReference type="Rhea" id="RHEA-COMP:14573"/>
        <dbReference type="ChEBI" id="CHEBI:15377"/>
        <dbReference type="ChEBI" id="CHEBI:15378"/>
        <dbReference type="ChEBI" id="CHEBI:17790"/>
        <dbReference type="ChEBI" id="CHEBI:140522"/>
        <dbReference type="ChEBI" id="CHEBI:140523"/>
        <dbReference type="EC" id="3.1.1.11"/>
    </reaction>
</comment>
<evidence type="ECO:0000256" key="10">
    <source>
        <dbReference type="PROSITE-ProRule" id="PRU10040"/>
    </source>
</evidence>
<dbReference type="UniPathway" id="UPA00545">
    <property type="reaction ID" value="UER00823"/>
</dbReference>
<dbReference type="OrthoDB" id="1546079at2759"/>
<dbReference type="SUPFAM" id="SSF51126">
    <property type="entry name" value="Pectin lyase-like"/>
    <property type="match status" value="1"/>
</dbReference>
<accession>A0A8H8RR19</accession>
<evidence type="ECO:0000313" key="14">
    <source>
        <dbReference type="Proteomes" id="UP000443090"/>
    </source>
</evidence>
<dbReference type="Gene3D" id="2.160.20.10">
    <property type="entry name" value="Single-stranded right-handed beta-helix, Pectin lyase-like"/>
    <property type="match status" value="1"/>
</dbReference>
<evidence type="ECO:0000313" key="13">
    <source>
        <dbReference type="EMBL" id="TVY40247.1"/>
    </source>
</evidence>
<keyword evidence="6 11" id="KW-0732">Signal</keyword>
<feature type="chain" id="PRO_5034657786" description="Pectinesterase" evidence="11">
    <location>
        <begin position="17"/>
        <end position="358"/>
    </location>
</feature>
<dbReference type="PANTHER" id="PTHR31321:SF127">
    <property type="entry name" value="PECTINESTERASE"/>
    <property type="match status" value="1"/>
</dbReference>
<comment type="subcellular location">
    <subcellularLocation>
        <location evidence="1 11">Secreted</location>
    </subcellularLocation>
</comment>
<evidence type="ECO:0000256" key="2">
    <source>
        <dbReference type="ARBA" id="ARBA00005184"/>
    </source>
</evidence>
<evidence type="ECO:0000256" key="3">
    <source>
        <dbReference type="ARBA" id="ARBA00008891"/>
    </source>
</evidence>
<gene>
    <name evidence="13" type="primary">pme1_0</name>
    <name evidence="13" type="ORF">LOCC1_G005014</name>
</gene>
<keyword evidence="7 11" id="KW-0378">Hydrolase</keyword>
<evidence type="ECO:0000259" key="12">
    <source>
        <dbReference type="Pfam" id="PF01095"/>
    </source>
</evidence>
<dbReference type="InterPro" id="IPR033131">
    <property type="entry name" value="Pectinesterase_Asp_AS"/>
</dbReference>
<dbReference type="AlphaFoldDB" id="A0A8H8RR19"/>
<dbReference type="Pfam" id="PF01095">
    <property type="entry name" value="Pectinesterase"/>
    <property type="match status" value="1"/>
</dbReference>
<dbReference type="EMBL" id="QGMI01000464">
    <property type="protein sequence ID" value="TVY40247.1"/>
    <property type="molecule type" value="Genomic_DNA"/>
</dbReference>
<dbReference type="GO" id="GO:0005576">
    <property type="term" value="C:extracellular region"/>
    <property type="evidence" value="ECO:0007669"/>
    <property type="project" value="UniProtKB-SubCell"/>
</dbReference>
<evidence type="ECO:0000256" key="1">
    <source>
        <dbReference type="ARBA" id="ARBA00004613"/>
    </source>
</evidence>
<dbReference type="GO" id="GO:0045490">
    <property type="term" value="P:pectin catabolic process"/>
    <property type="evidence" value="ECO:0007669"/>
    <property type="project" value="UniProtKB-UniRule"/>
</dbReference>
<comment type="caution">
    <text evidence="13">The sequence shown here is derived from an EMBL/GenBank/DDBJ whole genome shotgun (WGS) entry which is preliminary data.</text>
</comment>
<evidence type="ECO:0000256" key="9">
    <source>
        <dbReference type="ARBA" id="ARBA00047928"/>
    </source>
</evidence>
<feature type="domain" description="Pectinesterase catalytic" evidence="12">
    <location>
        <begin position="56"/>
        <end position="322"/>
    </location>
</feature>
<dbReference type="InterPro" id="IPR011050">
    <property type="entry name" value="Pectin_lyase_fold/virulence"/>
</dbReference>
<reference evidence="13 14" key="1">
    <citation type="submission" date="2018-05" db="EMBL/GenBank/DDBJ databases">
        <title>Genome sequencing and assembly of the regulated plant pathogen Lachnellula willkommii and related sister species for the development of diagnostic species identification markers.</title>
        <authorList>
            <person name="Giroux E."/>
            <person name="Bilodeau G."/>
        </authorList>
    </citation>
    <scope>NUCLEOTIDE SEQUENCE [LARGE SCALE GENOMIC DNA]</scope>
    <source>
        <strain evidence="13 14">CBS 160.35</strain>
    </source>
</reference>
<evidence type="ECO:0000256" key="11">
    <source>
        <dbReference type="RuleBase" id="RU000589"/>
    </source>
</evidence>
<name>A0A8H8RR19_9HELO</name>